<feature type="transmembrane region" description="Helical" evidence="5">
    <location>
        <begin position="94"/>
        <end position="115"/>
    </location>
</feature>
<keyword evidence="3 5" id="KW-1133">Transmembrane helix</keyword>
<sequence>MLGSYKRGNWFMTYYQAWIALVRNFSFAGLSYSSPTIASAMNNMEPSLTFLLAVIFSFECGSNNSTTLGALTITIYEGSALWASPQSNPPNRPVFVAVFGPLGAVMAALMSAIFLGDTLHIGSVVGAIIIVSGFYAVIWAKSKDGEDHEQDTDRLPSSPSQQTTQLLLSEPSSYSHMWRRIVCLRPKCRGFQT</sequence>
<dbReference type="OMA" id="WIALVRN"/>
<dbReference type="InterPro" id="IPR037185">
    <property type="entry name" value="EmrE-like"/>
</dbReference>
<reference evidence="6" key="1">
    <citation type="submission" date="2021-01" db="UniProtKB">
        <authorList>
            <consortium name="EnsemblPlants"/>
        </authorList>
    </citation>
    <scope>IDENTIFICATION</scope>
</reference>
<proteinExistence type="predicted"/>
<comment type="subcellular location">
    <subcellularLocation>
        <location evidence="1">Membrane</location>
        <topology evidence="1">Multi-pass membrane protein</topology>
    </subcellularLocation>
</comment>
<name>A0A7N0T4V8_KALFE</name>
<evidence type="ECO:0008006" key="8">
    <source>
        <dbReference type="Google" id="ProtNLM"/>
    </source>
</evidence>
<dbReference type="AlphaFoldDB" id="A0A7N0T4V8"/>
<keyword evidence="4 5" id="KW-0472">Membrane</keyword>
<dbReference type="GO" id="GO:0022857">
    <property type="term" value="F:transmembrane transporter activity"/>
    <property type="evidence" value="ECO:0007669"/>
    <property type="project" value="InterPro"/>
</dbReference>
<evidence type="ECO:0000256" key="5">
    <source>
        <dbReference type="SAM" id="Phobius"/>
    </source>
</evidence>
<dbReference type="Gramene" id="Kaladp0024s0029.1.v1.1">
    <property type="protein sequence ID" value="Kaladp0024s0029.1.v1.1"/>
    <property type="gene ID" value="Kaladp0024s0029.v1.1"/>
</dbReference>
<protein>
    <recommendedName>
        <fullName evidence="8">WAT1-related protein</fullName>
    </recommendedName>
</protein>
<dbReference type="GO" id="GO:0016020">
    <property type="term" value="C:membrane"/>
    <property type="evidence" value="ECO:0007669"/>
    <property type="project" value="InterPro"/>
</dbReference>
<dbReference type="PANTHER" id="PTHR31218">
    <property type="entry name" value="WAT1-RELATED PROTEIN"/>
    <property type="match status" value="1"/>
</dbReference>
<feature type="transmembrane region" description="Helical" evidence="5">
    <location>
        <begin position="121"/>
        <end position="140"/>
    </location>
</feature>
<evidence type="ECO:0000256" key="4">
    <source>
        <dbReference type="ARBA" id="ARBA00023136"/>
    </source>
</evidence>
<evidence type="ECO:0000256" key="2">
    <source>
        <dbReference type="ARBA" id="ARBA00022692"/>
    </source>
</evidence>
<evidence type="ECO:0000313" key="7">
    <source>
        <dbReference type="Proteomes" id="UP000594263"/>
    </source>
</evidence>
<dbReference type="Proteomes" id="UP000594263">
    <property type="component" value="Unplaced"/>
</dbReference>
<keyword evidence="7" id="KW-1185">Reference proteome</keyword>
<evidence type="ECO:0000256" key="3">
    <source>
        <dbReference type="ARBA" id="ARBA00022989"/>
    </source>
</evidence>
<dbReference type="EnsemblPlants" id="Kaladp0024s0029.1.v1.1">
    <property type="protein sequence ID" value="Kaladp0024s0029.1.v1.1"/>
    <property type="gene ID" value="Kaladp0024s0029.v1.1"/>
</dbReference>
<accession>A0A7N0T4V8</accession>
<keyword evidence="2 5" id="KW-0812">Transmembrane</keyword>
<evidence type="ECO:0000256" key="1">
    <source>
        <dbReference type="ARBA" id="ARBA00004141"/>
    </source>
</evidence>
<dbReference type="SUPFAM" id="SSF103481">
    <property type="entry name" value="Multidrug resistance efflux transporter EmrE"/>
    <property type="match status" value="1"/>
</dbReference>
<organism evidence="6 7">
    <name type="scientific">Kalanchoe fedtschenkoi</name>
    <name type="common">Lavender scallops</name>
    <name type="synonym">South American air plant</name>
    <dbReference type="NCBI Taxonomy" id="63787"/>
    <lineage>
        <taxon>Eukaryota</taxon>
        <taxon>Viridiplantae</taxon>
        <taxon>Streptophyta</taxon>
        <taxon>Embryophyta</taxon>
        <taxon>Tracheophyta</taxon>
        <taxon>Spermatophyta</taxon>
        <taxon>Magnoliopsida</taxon>
        <taxon>eudicotyledons</taxon>
        <taxon>Gunneridae</taxon>
        <taxon>Pentapetalae</taxon>
        <taxon>Saxifragales</taxon>
        <taxon>Crassulaceae</taxon>
        <taxon>Kalanchoe</taxon>
    </lineage>
</organism>
<evidence type="ECO:0000313" key="6">
    <source>
        <dbReference type="EnsemblPlants" id="Kaladp0024s0029.1.v1.1"/>
    </source>
</evidence>
<dbReference type="InterPro" id="IPR030184">
    <property type="entry name" value="WAT1-related"/>
</dbReference>